<dbReference type="AlphaFoldDB" id="A0A1H5AN67"/>
<dbReference type="InterPro" id="IPR038665">
    <property type="entry name" value="Voltage-dep_anion_channel_sf"/>
</dbReference>
<evidence type="ECO:0000256" key="5">
    <source>
        <dbReference type="SAM" id="Phobius"/>
    </source>
</evidence>
<proteinExistence type="predicted"/>
<feature type="transmembrane region" description="Helical" evidence="5">
    <location>
        <begin position="81"/>
        <end position="105"/>
    </location>
</feature>
<gene>
    <name evidence="6" type="ORF">SAMN04490357_4793</name>
</gene>
<dbReference type="STRING" id="67331.SAMN04490357_4793"/>
<name>A0A1H5AN67_9ACTN</name>
<comment type="subcellular location">
    <subcellularLocation>
        <location evidence="1">Membrane</location>
        <topology evidence="1">Multi-pass membrane protein</topology>
    </subcellularLocation>
</comment>
<sequence>MWEGAGDHWVSGSALAISALAGAGLLAARDTAGLYPWNDDDRDALRLTTVVLLVLCLAVYAVLLVAKAVRPRLSYDERRWATVFPLGMTAAATLSVATAVGVPWLRGPGRALEWVAVWLLVAAGAVADAVRTARAEAAEGR</sequence>
<feature type="transmembrane region" description="Helical" evidence="5">
    <location>
        <begin position="44"/>
        <end position="69"/>
    </location>
</feature>
<dbReference type="EMBL" id="FNTD01000004">
    <property type="protein sequence ID" value="SED43308.1"/>
    <property type="molecule type" value="Genomic_DNA"/>
</dbReference>
<keyword evidence="4 5" id="KW-0472">Membrane</keyword>
<evidence type="ECO:0000313" key="6">
    <source>
        <dbReference type="EMBL" id="SED43308.1"/>
    </source>
</evidence>
<dbReference type="Pfam" id="PF03595">
    <property type="entry name" value="SLAC1"/>
    <property type="match status" value="1"/>
</dbReference>
<keyword evidence="3 5" id="KW-1133">Transmembrane helix</keyword>
<dbReference type="GO" id="GO:0016020">
    <property type="term" value="C:membrane"/>
    <property type="evidence" value="ECO:0007669"/>
    <property type="project" value="UniProtKB-SubCell"/>
</dbReference>
<organism evidence="6 7">
    <name type="scientific">Streptomyces misionensis</name>
    <dbReference type="NCBI Taxonomy" id="67331"/>
    <lineage>
        <taxon>Bacteria</taxon>
        <taxon>Bacillati</taxon>
        <taxon>Actinomycetota</taxon>
        <taxon>Actinomycetes</taxon>
        <taxon>Kitasatosporales</taxon>
        <taxon>Streptomycetaceae</taxon>
        <taxon>Streptomyces</taxon>
    </lineage>
</organism>
<feature type="transmembrane region" description="Helical" evidence="5">
    <location>
        <begin position="111"/>
        <end position="130"/>
    </location>
</feature>
<protein>
    <submittedName>
        <fullName evidence="6">Voltage-dependent anion channel</fullName>
    </submittedName>
</protein>
<reference evidence="6 7" key="1">
    <citation type="submission" date="2016-10" db="EMBL/GenBank/DDBJ databases">
        <authorList>
            <person name="de Groot N.N."/>
        </authorList>
    </citation>
    <scope>NUCLEOTIDE SEQUENCE [LARGE SCALE GENOMIC DNA]</scope>
    <source>
        <strain evidence="6 7">DSM 40306</strain>
    </source>
</reference>
<evidence type="ECO:0000256" key="2">
    <source>
        <dbReference type="ARBA" id="ARBA00022692"/>
    </source>
</evidence>
<dbReference type="InterPro" id="IPR004695">
    <property type="entry name" value="SLAC1/Mae1/Ssu1/TehA"/>
</dbReference>
<evidence type="ECO:0000256" key="3">
    <source>
        <dbReference type="ARBA" id="ARBA00022989"/>
    </source>
</evidence>
<dbReference type="GO" id="GO:0055085">
    <property type="term" value="P:transmembrane transport"/>
    <property type="evidence" value="ECO:0007669"/>
    <property type="project" value="InterPro"/>
</dbReference>
<dbReference type="Proteomes" id="UP000182375">
    <property type="component" value="Unassembled WGS sequence"/>
</dbReference>
<evidence type="ECO:0000256" key="4">
    <source>
        <dbReference type="ARBA" id="ARBA00023136"/>
    </source>
</evidence>
<accession>A0A1H5AN67</accession>
<evidence type="ECO:0000313" key="7">
    <source>
        <dbReference type="Proteomes" id="UP000182375"/>
    </source>
</evidence>
<keyword evidence="2 5" id="KW-0812">Transmembrane</keyword>
<dbReference type="Gene3D" id="1.50.10.150">
    <property type="entry name" value="Voltage-dependent anion channel"/>
    <property type="match status" value="1"/>
</dbReference>
<evidence type="ECO:0000256" key="1">
    <source>
        <dbReference type="ARBA" id="ARBA00004141"/>
    </source>
</evidence>